<dbReference type="InterPro" id="IPR000878">
    <property type="entry name" value="4pyrrol_Mease"/>
</dbReference>
<dbReference type="Proteomes" id="UP000184363">
    <property type="component" value="Unassembled WGS sequence"/>
</dbReference>
<accession>A0A1M6YID6</accession>
<evidence type="ECO:0000313" key="8">
    <source>
        <dbReference type="Proteomes" id="UP000184363"/>
    </source>
</evidence>
<dbReference type="InterPro" id="IPR050714">
    <property type="entry name" value="Cobalamin_biosynth_MTase"/>
</dbReference>
<dbReference type="NCBIfam" id="TIGR02469">
    <property type="entry name" value="CbiT"/>
    <property type="match status" value="1"/>
</dbReference>
<dbReference type="PIRSF" id="PIRSF036428">
    <property type="entry name" value="CobL"/>
    <property type="match status" value="1"/>
</dbReference>
<dbReference type="PANTHER" id="PTHR43182">
    <property type="entry name" value="COBALT-PRECORRIN-6B C(15)-METHYLTRANSFERASE (DECARBOXYLATING)"/>
    <property type="match status" value="1"/>
</dbReference>
<proteinExistence type="predicted"/>
<dbReference type="GO" id="GO:0009236">
    <property type="term" value="P:cobalamin biosynthetic process"/>
    <property type="evidence" value="ECO:0007669"/>
    <property type="project" value="UniProtKB-UniPathway"/>
</dbReference>
<dbReference type="InterPro" id="IPR014008">
    <property type="entry name" value="Cbl_synth_MTase_CbiT"/>
</dbReference>
<dbReference type="InterPro" id="IPR014776">
    <property type="entry name" value="4pyrrole_Mease_sub2"/>
</dbReference>
<dbReference type="Gene3D" id="3.30.950.10">
    <property type="entry name" value="Methyltransferase, Cobalt-precorrin-4 Transmethylase, Domain 2"/>
    <property type="match status" value="1"/>
</dbReference>
<dbReference type="GO" id="GO:0032259">
    <property type="term" value="P:methylation"/>
    <property type="evidence" value="ECO:0007669"/>
    <property type="project" value="UniProtKB-KW"/>
</dbReference>
<dbReference type="UniPathway" id="UPA00148"/>
<dbReference type="OrthoDB" id="9787825at2"/>
<evidence type="ECO:0000313" key="7">
    <source>
        <dbReference type="EMBL" id="SHL17749.1"/>
    </source>
</evidence>
<dbReference type="RefSeq" id="WP_073459409.1">
    <property type="nucleotide sequence ID" value="NZ_CALGVN010000030.1"/>
</dbReference>
<evidence type="ECO:0000256" key="1">
    <source>
        <dbReference type="ARBA" id="ARBA00004953"/>
    </source>
</evidence>
<evidence type="ECO:0000256" key="5">
    <source>
        <dbReference type="ARBA" id="ARBA00022691"/>
    </source>
</evidence>
<dbReference type="CDD" id="cd02440">
    <property type="entry name" value="AdoMet_MTases"/>
    <property type="match status" value="1"/>
</dbReference>
<dbReference type="CDD" id="cd11644">
    <property type="entry name" value="Precorrin-6Y-MT"/>
    <property type="match status" value="1"/>
</dbReference>
<dbReference type="SUPFAM" id="SSF53790">
    <property type="entry name" value="Tetrapyrrole methylase"/>
    <property type="match status" value="1"/>
</dbReference>
<dbReference type="InterPro" id="IPR012818">
    <property type="entry name" value="CbiE"/>
</dbReference>
<dbReference type="SUPFAM" id="SSF53335">
    <property type="entry name" value="S-adenosyl-L-methionine-dependent methyltransferases"/>
    <property type="match status" value="1"/>
</dbReference>
<comment type="pathway">
    <text evidence="1">Cofactor biosynthesis; adenosylcobalamin biosynthesis.</text>
</comment>
<name>A0A1M6YID6_PSETH</name>
<dbReference type="InterPro" id="IPR035996">
    <property type="entry name" value="4pyrrol_Methylase_sf"/>
</dbReference>
<dbReference type="EMBL" id="FRAP01000020">
    <property type="protein sequence ID" value="SHL17749.1"/>
    <property type="molecule type" value="Genomic_DNA"/>
</dbReference>
<reference evidence="7 8" key="1">
    <citation type="submission" date="2016-11" db="EMBL/GenBank/DDBJ databases">
        <authorList>
            <person name="Jaros S."/>
            <person name="Januszkiewicz K."/>
            <person name="Wedrychowicz H."/>
        </authorList>
    </citation>
    <scope>NUCLEOTIDE SEQUENCE [LARGE SCALE GENOMIC DNA]</scope>
    <source>
        <strain evidence="7 8">DSM 43832</strain>
    </source>
</reference>
<dbReference type="InterPro" id="IPR006365">
    <property type="entry name" value="Cbl_synth_CobL"/>
</dbReference>
<dbReference type="Gene3D" id="3.40.50.150">
    <property type="entry name" value="Vaccinia Virus protein VP39"/>
    <property type="match status" value="1"/>
</dbReference>
<evidence type="ECO:0000256" key="3">
    <source>
        <dbReference type="ARBA" id="ARBA00022603"/>
    </source>
</evidence>
<keyword evidence="4 7" id="KW-0808">Transferase</keyword>
<dbReference type="NCBIfam" id="TIGR02467">
    <property type="entry name" value="CbiE"/>
    <property type="match status" value="1"/>
</dbReference>
<organism evidence="7 8">
    <name type="scientific">Pseudonocardia thermophila</name>
    <dbReference type="NCBI Taxonomy" id="1848"/>
    <lineage>
        <taxon>Bacteria</taxon>
        <taxon>Bacillati</taxon>
        <taxon>Actinomycetota</taxon>
        <taxon>Actinomycetes</taxon>
        <taxon>Pseudonocardiales</taxon>
        <taxon>Pseudonocardiaceae</taxon>
        <taxon>Pseudonocardia</taxon>
    </lineage>
</organism>
<evidence type="ECO:0000256" key="4">
    <source>
        <dbReference type="ARBA" id="ARBA00022679"/>
    </source>
</evidence>
<evidence type="ECO:0000259" key="6">
    <source>
        <dbReference type="Pfam" id="PF00590"/>
    </source>
</evidence>
<dbReference type="InterPro" id="IPR014777">
    <property type="entry name" value="4pyrrole_Mease_sub1"/>
</dbReference>
<dbReference type="PANTHER" id="PTHR43182:SF1">
    <property type="entry name" value="COBALT-PRECORRIN-7 C(5)-METHYLTRANSFERASE"/>
    <property type="match status" value="1"/>
</dbReference>
<feature type="domain" description="Tetrapyrrole methylase" evidence="6">
    <location>
        <begin position="6"/>
        <end position="193"/>
    </location>
</feature>
<gene>
    <name evidence="7" type="ORF">SAMN05443637_12019</name>
</gene>
<dbReference type="InterPro" id="IPR029063">
    <property type="entry name" value="SAM-dependent_MTases_sf"/>
</dbReference>
<evidence type="ECO:0000256" key="2">
    <source>
        <dbReference type="ARBA" id="ARBA00022573"/>
    </source>
</evidence>
<keyword evidence="8" id="KW-1185">Reference proteome</keyword>
<dbReference type="GO" id="GO:0008276">
    <property type="term" value="F:protein methyltransferase activity"/>
    <property type="evidence" value="ECO:0007669"/>
    <property type="project" value="InterPro"/>
</dbReference>
<keyword evidence="5" id="KW-0949">S-adenosyl-L-methionine</keyword>
<dbReference type="Gene3D" id="3.40.1010.10">
    <property type="entry name" value="Cobalt-precorrin-4 Transmethylase, Domain 1"/>
    <property type="match status" value="1"/>
</dbReference>
<dbReference type="AlphaFoldDB" id="A0A1M6YID6"/>
<keyword evidence="3 7" id="KW-0489">Methyltransferase</keyword>
<protein>
    <submittedName>
        <fullName evidence="7">Precorrin-6Y C5,15-methyltransferase (Decarboxylating)</fullName>
    </submittedName>
</protein>
<dbReference type="Pfam" id="PF00590">
    <property type="entry name" value="TP_methylase"/>
    <property type="match status" value="1"/>
</dbReference>
<dbReference type="STRING" id="1848.SAMN05443637_12019"/>
<keyword evidence="2" id="KW-0169">Cobalamin biosynthesis</keyword>
<sequence>MSGVEVTVVGVGADGWAGLTDPARAAITDAEVVLGGRRQLDLVAGRTTAELVAWPSPMLPRLAAFLDGFAGRRVVALASGDPMFYGLGGTLVRVLGTERVRVIGHPSSVSLACARLGWPADDVEVVSVVGRPLDRLRRVLADRRRILVLSAGADTPAEIAALLIEAGFGATEMTVLEQLGGPDERRVDGVAAEWTAEVDPLNIVALQCRGDSGLGETPGLPDDAYQHDGQLTKREVRAVTLAHLAPRPGELLWDVGAGSGSIGIEWMRAHPSCRAIAIEADPGRATVISANAAALGVPELRVVVGRAPESLSGLPQPDVIFIGGGLTREGVLPACLAAVRPGGRIVANAVTVESEAALAAAHAAHGGRLVRISVARAGPVGGFHGWRPAMPVTIWSATRPTEPA</sequence>